<dbReference type="EMBL" id="JASATX010000001">
    <property type="protein sequence ID" value="MDI2097550.1"/>
    <property type="molecule type" value="Genomic_DNA"/>
</dbReference>
<keyword evidence="2" id="KW-1185">Reference proteome</keyword>
<dbReference type="RefSeq" id="WP_281487340.1">
    <property type="nucleotide sequence ID" value="NZ_CP159582.1"/>
</dbReference>
<accession>A0AAW6T144</accession>
<comment type="caution">
    <text evidence="1">The sequence shown here is derived from an EMBL/GenBank/DDBJ whole genome shotgun (WGS) entry which is preliminary data.</text>
</comment>
<dbReference type="AlphaFoldDB" id="A0AAW6T144"/>
<protein>
    <submittedName>
        <fullName evidence="1">Uncharacterized protein</fullName>
    </submittedName>
</protein>
<evidence type="ECO:0000313" key="2">
    <source>
        <dbReference type="Proteomes" id="UP001321506"/>
    </source>
</evidence>
<organism evidence="1 2">
    <name type="scientific">Ruicaihuangia caeni</name>
    <dbReference type="NCBI Taxonomy" id="3042517"/>
    <lineage>
        <taxon>Bacteria</taxon>
        <taxon>Bacillati</taxon>
        <taxon>Actinomycetota</taxon>
        <taxon>Actinomycetes</taxon>
        <taxon>Micrococcales</taxon>
        <taxon>Microbacteriaceae</taxon>
        <taxon>Ruicaihuangia</taxon>
    </lineage>
</organism>
<dbReference type="Proteomes" id="UP001321506">
    <property type="component" value="Unassembled WGS sequence"/>
</dbReference>
<evidence type="ECO:0000313" key="1">
    <source>
        <dbReference type="EMBL" id="MDI2097550.1"/>
    </source>
</evidence>
<name>A0AAW6T144_9MICO</name>
<proteinExistence type="predicted"/>
<sequence length="89" mass="9454">MEWLVLAVVALAVVAMCVGSLRFRRSGAGSGDGLGGLAGALGVMDEVFNPAQRHAREHLETEKIVPAPAPLAGDRPLEEGRITIRLPRR</sequence>
<gene>
    <name evidence="1" type="ORF">QF206_01025</name>
</gene>
<reference evidence="1 2" key="1">
    <citation type="submission" date="2023-04" db="EMBL/GenBank/DDBJ databases">
        <title>Klugiella caeni sp. nov. isolated from the sludge of biochemical tank.</title>
        <authorList>
            <person name="Geng K."/>
        </authorList>
    </citation>
    <scope>NUCLEOTIDE SEQUENCE [LARGE SCALE GENOMIC DNA]</scope>
    <source>
        <strain evidence="1 2">YN-L-19</strain>
    </source>
</reference>